<name>A0A517SLP4_9PLAN</name>
<evidence type="ECO:0000313" key="3">
    <source>
        <dbReference type="Proteomes" id="UP000315700"/>
    </source>
</evidence>
<reference evidence="2 3" key="1">
    <citation type="submission" date="2019-02" db="EMBL/GenBank/DDBJ databases">
        <title>Deep-cultivation of Planctomycetes and their phenomic and genomic characterization uncovers novel biology.</title>
        <authorList>
            <person name="Wiegand S."/>
            <person name="Jogler M."/>
            <person name="Boedeker C."/>
            <person name="Pinto D."/>
            <person name="Vollmers J."/>
            <person name="Rivas-Marin E."/>
            <person name="Kohn T."/>
            <person name="Peeters S.H."/>
            <person name="Heuer A."/>
            <person name="Rast P."/>
            <person name="Oberbeckmann S."/>
            <person name="Bunk B."/>
            <person name="Jeske O."/>
            <person name="Meyerdierks A."/>
            <person name="Storesund J.E."/>
            <person name="Kallscheuer N."/>
            <person name="Luecker S."/>
            <person name="Lage O.M."/>
            <person name="Pohl T."/>
            <person name="Merkel B.J."/>
            <person name="Hornburger P."/>
            <person name="Mueller R.-W."/>
            <person name="Bruemmer F."/>
            <person name="Labrenz M."/>
            <person name="Spormann A.M."/>
            <person name="Op den Camp H."/>
            <person name="Overmann J."/>
            <person name="Amann R."/>
            <person name="Jetten M.S.M."/>
            <person name="Mascher T."/>
            <person name="Medema M.H."/>
            <person name="Devos D.P."/>
            <person name="Kaster A.-K."/>
            <person name="Ovreas L."/>
            <person name="Rohde M."/>
            <person name="Galperin M.Y."/>
            <person name="Jogler C."/>
        </authorList>
    </citation>
    <scope>NUCLEOTIDE SEQUENCE [LARGE SCALE GENOMIC DNA]</scope>
    <source>
        <strain evidence="2 3">Pan44</strain>
    </source>
</reference>
<feature type="coiled-coil region" evidence="1">
    <location>
        <begin position="8"/>
        <end position="53"/>
    </location>
</feature>
<evidence type="ECO:0000313" key="2">
    <source>
        <dbReference type="EMBL" id="QDT57047.1"/>
    </source>
</evidence>
<gene>
    <name evidence="2" type="ORF">Pan44_51120</name>
</gene>
<proteinExistence type="predicted"/>
<keyword evidence="1" id="KW-0175">Coiled coil</keyword>
<evidence type="ECO:0008006" key="4">
    <source>
        <dbReference type="Google" id="ProtNLM"/>
    </source>
</evidence>
<dbReference type="EMBL" id="CP036271">
    <property type="protein sequence ID" value="QDT57047.1"/>
    <property type="molecule type" value="Genomic_DNA"/>
</dbReference>
<dbReference type="Proteomes" id="UP000315700">
    <property type="component" value="Chromosome"/>
</dbReference>
<organism evidence="2 3">
    <name type="scientific">Caulifigura coniformis</name>
    <dbReference type="NCBI Taxonomy" id="2527983"/>
    <lineage>
        <taxon>Bacteria</taxon>
        <taxon>Pseudomonadati</taxon>
        <taxon>Planctomycetota</taxon>
        <taxon>Planctomycetia</taxon>
        <taxon>Planctomycetales</taxon>
        <taxon>Planctomycetaceae</taxon>
        <taxon>Caulifigura</taxon>
    </lineage>
</organism>
<keyword evidence="3" id="KW-1185">Reference proteome</keyword>
<evidence type="ECO:0000256" key="1">
    <source>
        <dbReference type="SAM" id="Coils"/>
    </source>
</evidence>
<dbReference type="KEGG" id="ccos:Pan44_51120"/>
<sequence>MSDLSTLLSRIDAEFATVEKSIKEFQEEQVQAHQAKEQRIAKFQDVCEQLKKVWGPRLEALAQKFGQKVQVRPAITPLQKAAKFAFKSPLAEIALTFSALPDFEVRNVILDYNLHVLPILMKFEPHRRMEFPLDQVDEAAVGQWLDDRIVEFVQTYLALHQNQFYLKGKTVTDPISGTQFPKYAAADSLQHEGQTYHFIGAETRREFQKQKGLPVT</sequence>
<dbReference type="AlphaFoldDB" id="A0A517SLP4"/>
<accession>A0A517SLP4</accession>
<dbReference type="InParanoid" id="A0A517SLP4"/>
<dbReference type="OrthoDB" id="267970at2"/>
<protein>
    <recommendedName>
        <fullName evidence="4">YHS domain protein</fullName>
    </recommendedName>
</protein>
<dbReference type="RefSeq" id="WP_145034440.1">
    <property type="nucleotide sequence ID" value="NZ_CP036271.1"/>
</dbReference>